<dbReference type="AlphaFoldDB" id="A0A1V9FFF6"/>
<sequence>MADNQQGPDTGLYTYDSFTGRGPGKKADTNFLWWCSGAHQELLKQFPSEHSKYWGLGGVILATFVLAALSSGYAIYSVFGNWVWTLCFAIIWGLIIFNFDRFLVSTMRKYGVSRRKQLSMALPRMALAILIGFTIARPLELKIFEKEINTKVIENTHKKIQLNDSLLQAENTALMQTTEAERNRLFERKKTIEADLARLQQSYVQEADGTGGSQIRGVQKIAKLKLDAYTSSASQAIPELQQLANSIHEQDSILANAKSNMEAKRAKYELSALENVGFLEKNKALTDLASEESSVFWTSFLLSLLIILIEVGPIISKLIMPVGPYDIALAKEELTSMAAAEEEMRRNKEMLVDKKNTWYKKQKEVSDQLVEKMTTLQQKHIDQELDKWERGDWNPRDHRASMDEVMRKIKERYQFSGEDLL</sequence>
<evidence type="ECO:0000256" key="2">
    <source>
        <dbReference type="SAM" id="Phobius"/>
    </source>
</evidence>
<dbReference type="RefSeq" id="WP_081155919.1">
    <property type="nucleotide sequence ID" value="NZ_LVYD01000124.1"/>
</dbReference>
<accession>A0A1V9FFF6</accession>
<keyword evidence="4" id="KW-1185">Reference proteome</keyword>
<dbReference type="Proteomes" id="UP000192796">
    <property type="component" value="Unassembled WGS sequence"/>
</dbReference>
<dbReference type="OrthoDB" id="594406at2"/>
<evidence type="ECO:0000313" key="3">
    <source>
        <dbReference type="EMBL" id="OQP56956.1"/>
    </source>
</evidence>
<feature type="coiled-coil region" evidence="1">
    <location>
        <begin position="175"/>
        <end position="202"/>
    </location>
</feature>
<organism evidence="3 4">
    <name type="scientific">Niastella vici</name>
    <dbReference type="NCBI Taxonomy" id="1703345"/>
    <lineage>
        <taxon>Bacteria</taxon>
        <taxon>Pseudomonadati</taxon>
        <taxon>Bacteroidota</taxon>
        <taxon>Chitinophagia</taxon>
        <taxon>Chitinophagales</taxon>
        <taxon>Chitinophagaceae</taxon>
        <taxon>Niastella</taxon>
    </lineage>
</organism>
<keyword evidence="1" id="KW-0175">Coiled coil</keyword>
<evidence type="ECO:0008006" key="5">
    <source>
        <dbReference type="Google" id="ProtNLM"/>
    </source>
</evidence>
<feature type="transmembrane region" description="Helical" evidence="2">
    <location>
        <begin position="82"/>
        <end position="100"/>
    </location>
</feature>
<comment type="caution">
    <text evidence="3">The sequence shown here is derived from an EMBL/GenBank/DDBJ whole genome shotgun (WGS) entry which is preliminary data.</text>
</comment>
<feature type="transmembrane region" description="Helical" evidence="2">
    <location>
        <begin position="121"/>
        <end position="139"/>
    </location>
</feature>
<keyword evidence="2" id="KW-1133">Transmembrane helix</keyword>
<evidence type="ECO:0000256" key="1">
    <source>
        <dbReference type="SAM" id="Coils"/>
    </source>
</evidence>
<dbReference type="Pfam" id="PF14362">
    <property type="entry name" value="DUF4407"/>
    <property type="match status" value="1"/>
</dbReference>
<keyword evidence="2" id="KW-0812">Transmembrane</keyword>
<feature type="coiled-coil region" evidence="1">
    <location>
        <begin position="337"/>
        <end position="379"/>
    </location>
</feature>
<reference evidence="3 4" key="1">
    <citation type="submission" date="2016-03" db="EMBL/GenBank/DDBJ databases">
        <title>Niastella vici sp. nov., isolated from farmland soil.</title>
        <authorList>
            <person name="Chen L."/>
            <person name="Wang D."/>
            <person name="Yang S."/>
            <person name="Wang G."/>
        </authorList>
    </citation>
    <scope>NUCLEOTIDE SEQUENCE [LARGE SCALE GENOMIC DNA]</scope>
    <source>
        <strain evidence="3 4">DJ57</strain>
    </source>
</reference>
<feature type="transmembrane region" description="Helical" evidence="2">
    <location>
        <begin position="53"/>
        <end position="76"/>
    </location>
</feature>
<dbReference type="InterPro" id="IPR025519">
    <property type="entry name" value="DUF4407"/>
</dbReference>
<gene>
    <name evidence="3" type="ORF">A3860_10300</name>
</gene>
<proteinExistence type="predicted"/>
<dbReference type="EMBL" id="LVYD01000124">
    <property type="protein sequence ID" value="OQP56956.1"/>
    <property type="molecule type" value="Genomic_DNA"/>
</dbReference>
<dbReference type="STRING" id="1703345.A3860_10300"/>
<protein>
    <recommendedName>
        <fullName evidence="5">DUF4407 domain-containing protein</fullName>
    </recommendedName>
</protein>
<name>A0A1V9FFF6_9BACT</name>
<keyword evidence="2" id="KW-0472">Membrane</keyword>
<evidence type="ECO:0000313" key="4">
    <source>
        <dbReference type="Proteomes" id="UP000192796"/>
    </source>
</evidence>